<protein>
    <submittedName>
        <fullName evidence="3">Mediator of RNA polymerase II transcription subunit 15-like</fullName>
    </submittedName>
</protein>
<dbReference type="AlphaFoldDB" id="A0ABD1VJG0"/>
<name>A0ABD1VJG0_9LAMI</name>
<evidence type="ECO:0000313" key="3">
    <source>
        <dbReference type="EMBL" id="KAL2536540.1"/>
    </source>
</evidence>
<feature type="domain" description="U1-type" evidence="2">
    <location>
        <begin position="408"/>
        <end position="442"/>
    </location>
</feature>
<feature type="compositionally biased region" description="Basic residues" evidence="1">
    <location>
        <begin position="216"/>
        <end position="228"/>
    </location>
</feature>
<dbReference type="InterPro" id="IPR013087">
    <property type="entry name" value="Znf_C2H2_type"/>
</dbReference>
<organism evidence="3 4">
    <name type="scientific">Forsythia ovata</name>
    <dbReference type="NCBI Taxonomy" id="205694"/>
    <lineage>
        <taxon>Eukaryota</taxon>
        <taxon>Viridiplantae</taxon>
        <taxon>Streptophyta</taxon>
        <taxon>Embryophyta</taxon>
        <taxon>Tracheophyta</taxon>
        <taxon>Spermatophyta</taxon>
        <taxon>Magnoliopsida</taxon>
        <taxon>eudicotyledons</taxon>
        <taxon>Gunneridae</taxon>
        <taxon>Pentapetalae</taxon>
        <taxon>asterids</taxon>
        <taxon>lamiids</taxon>
        <taxon>Lamiales</taxon>
        <taxon>Oleaceae</taxon>
        <taxon>Forsythieae</taxon>
        <taxon>Forsythia</taxon>
    </lineage>
</organism>
<dbReference type="SUPFAM" id="SSF57667">
    <property type="entry name" value="beta-beta-alpha zinc fingers"/>
    <property type="match status" value="2"/>
</dbReference>
<feature type="region of interest" description="Disordered" evidence="1">
    <location>
        <begin position="294"/>
        <end position="341"/>
    </location>
</feature>
<sequence>MAIDMASLAIGYGIDVCLGVEFDIDATSSINKKISTKRKKTYLPYLQRSDGGENFARNLNLRKQKSQASMDYPANYPQQAYDPSSQIQAYDQSAQAYYAYHQYNNQQQHAYYGYPQHQQQGEPTPPGVTVPQPITQQAGEQAQSSYYYPHAVALNIDPQHGGNALGGGYGIGAMPTGLHQPISQALYGGTGILDGGPSRGAQRQFGPKPNVPGRPFRGRGRGRGRGKHASVATQVSLPVAGEGHSAPVWPPPQMAWCELCRVDCNTLEILEQHKNGKKHKKNLKVYEELQRLNKDLTGGQNEQPLTFELKPEGSSQPVESEGDGTKQLPQENLPPQAVGEENRVSTENLSVEEVEPSEELAQNLRMNHYEGRGRGFKRNMRGGGRGGKWMRFNDGSRRPIEPPMPKGFVPLICELCNVKCESVITFQGHLVGKKHQSNAKRFQGHQDIIGQAALQALFPALQALYPQLQVLYQQNPNASTSLAPQIIPQGFPGPEGNFAQPGHSVWTQGQASTVGPVALTAMPPSLAMETQDPQTINLQGLASETGTQNAATEEASSNVQSDINRSSDSSVVAPVENVATGSELVLSGTRTD</sequence>
<reference evidence="4" key="1">
    <citation type="submission" date="2024-07" db="EMBL/GenBank/DDBJ databases">
        <title>Two chromosome-level genome assemblies of Korean endemic species Abeliophyllum distichum and Forsythia ovata (Oleaceae).</title>
        <authorList>
            <person name="Jang H."/>
        </authorList>
    </citation>
    <scope>NUCLEOTIDE SEQUENCE [LARGE SCALE GENOMIC DNA]</scope>
</reference>
<dbReference type="SMART" id="SM00451">
    <property type="entry name" value="ZnF_U1"/>
    <property type="match status" value="2"/>
</dbReference>
<feature type="compositionally biased region" description="Polar residues" evidence="1">
    <location>
        <begin position="545"/>
        <end position="570"/>
    </location>
</feature>
<proteinExistence type="predicted"/>
<keyword evidence="4" id="KW-1185">Reference proteome</keyword>
<feature type="region of interest" description="Disordered" evidence="1">
    <location>
        <begin position="545"/>
        <end position="572"/>
    </location>
</feature>
<dbReference type="EMBL" id="JBFOLJ010000005">
    <property type="protein sequence ID" value="KAL2536540.1"/>
    <property type="molecule type" value="Genomic_DNA"/>
</dbReference>
<gene>
    <name evidence="3" type="ORF">Fot_17931</name>
</gene>
<dbReference type="Pfam" id="PF12874">
    <property type="entry name" value="zf-met"/>
    <property type="match status" value="2"/>
</dbReference>
<dbReference type="InterPro" id="IPR003604">
    <property type="entry name" value="Matrin/U1-like-C_Znf_C2H2"/>
</dbReference>
<dbReference type="Proteomes" id="UP001604277">
    <property type="component" value="Unassembled WGS sequence"/>
</dbReference>
<dbReference type="PANTHER" id="PTHR47487:SF3">
    <property type="entry name" value="GLUTENIN, HIGH MOLECULAR WEIGHT SUBUNIT 12-LIKE"/>
    <property type="match status" value="1"/>
</dbReference>
<evidence type="ECO:0000259" key="2">
    <source>
        <dbReference type="SMART" id="SM00451"/>
    </source>
</evidence>
<dbReference type="InterPro" id="IPR036236">
    <property type="entry name" value="Znf_C2H2_sf"/>
</dbReference>
<evidence type="ECO:0000313" key="4">
    <source>
        <dbReference type="Proteomes" id="UP001604277"/>
    </source>
</evidence>
<accession>A0ABD1VJG0</accession>
<feature type="domain" description="U1-type" evidence="2">
    <location>
        <begin position="252"/>
        <end position="286"/>
    </location>
</feature>
<evidence type="ECO:0000256" key="1">
    <source>
        <dbReference type="SAM" id="MobiDB-lite"/>
    </source>
</evidence>
<dbReference type="Gene3D" id="3.30.160.60">
    <property type="entry name" value="Classic Zinc Finger"/>
    <property type="match status" value="2"/>
</dbReference>
<feature type="region of interest" description="Disordered" evidence="1">
    <location>
        <begin position="197"/>
        <end position="229"/>
    </location>
</feature>
<comment type="caution">
    <text evidence="3">The sequence shown here is derived from an EMBL/GenBank/DDBJ whole genome shotgun (WGS) entry which is preliminary data.</text>
</comment>
<dbReference type="PANTHER" id="PTHR47487">
    <property type="entry name" value="OS06G0651300 PROTEIN-RELATED"/>
    <property type="match status" value="1"/>
</dbReference>